<evidence type="ECO:0000259" key="3">
    <source>
        <dbReference type="Pfam" id="PF00288"/>
    </source>
</evidence>
<organism evidence="4 5">
    <name type="scientific">Actinidia rufa</name>
    <dbReference type="NCBI Taxonomy" id="165716"/>
    <lineage>
        <taxon>Eukaryota</taxon>
        <taxon>Viridiplantae</taxon>
        <taxon>Streptophyta</taxon>
        <taxon>Embryophyta</taxon>
        <taxon>Tracheophyta</taxon>
        <taxon>Spermatophyta</taxon>
        <taxon>Magnoliopsida</taxon>
        <taxon>eudicotyledons</taxon>
        <taxon>Gunneridae</taxon>
        <taxon>Pentapetalae</taxon>
        <taxon>asterids</taxon>
        <taxon>Ericales</taxon>
        <taxon>Actinidiaceae</taxon>
        <taxon>Actinidia</taxon>
    </lineage>
</organism>
<sequence length="303" mass="33146">MDPSTTAIEHKVHARVGLLGNPSDVYYGRTISFSLGNFWASVRLQPSDHLVISPHPTHDLVQFDSLSHLVNRLNNEGYYGGVRLLMALCKIFYNYCRDNKIDLQGGNFTISYDTNIPRQTGLSGSSAIVCAALNCLLDFYNVRHLIKVEVRPNLVLNAEKELGIVAGLQDRVAQVYGGLVYMDFSKNYMDDLGHGIYMPMEINLLPPLIILSTLRIRVILGRAMFGDDVLGALNLKMVEVARSVGAAAKFTGSGGAVVAFCPDGASQAKLLEDACNEAGFVIQPVKFVPSCLNELDLKTLPPQ</sequence>
<accession>A0A7J0EL99</accession>
<dbReference type="InterPro" id="IPR053034">
    <property type="entry name" value="Glucuronokinase-like"/>
</dbReference>
<evidence type="ECO:0000256" key="1">
    <source>
        <dbReference type="ARBA" id="ARBA00022741"/>
    </source>
</evidence>
<protein>
    <submittedName>
        <fullName evidence="4">Glucuronokinase G</fullName>
    </submittedName>
</protein>
<dbReference type="GO" id="GO:0016301">
    <property type="term" value="F:kinase activity"/>
    <property type="evidence" value="ECO:0007669"/>
    <property type="project" value="UniProtKB-KW"/>
</dbReference>
<dbReference type="InterPro" id="IPR020568">
    <property type="entry name" value="Ribosomal_Su5_D2-typ_SF"/>
</dbReference>
<dbReference type="SUPFAM" id="SSF54211">
    <property type="entry name" value="Ribosomal protein S5 domain 2-like"/>
    <property type="match status" value="1"/>
</dbReference>
<dbReference type="SUPFAM" id="SSF55060">
    <property type="entry name" value="GHMP Kinase, C-terminal domain"/>
    <property type="match status" value="1"/>
</dbReference>
<keyword evidence="5" id="KW-1185">Reference proteome</keyword>
<feature type="domain" description="GHMP kinase N-terminal" evidence="3">
    <location>
        <begin position="102"/>
        <end position="178"/>
    </location>
</feature>
<gene>
    <name evidence="4" type="ORF">Acr_05g0008820</name>
</gene>
<reference evidence="4 5" key="1">
    <citation type="submission" date="2019-07" db="EMBL/GenBank/DDBJ databases">
        <title>De Novo Assembly of kiwifruit Actinidia rufa.</title>
        <authorList>
            <person name="Sugita-Konishi S."/>
            <person name="Sato K."/>
            <person name="Mori E."/>
            <person name="Abe Y."/>
            <person name="Kisaki G."/>
            <person name="Hamano K."/>
            <person name="Suezawa K."/>
            <person name="Otani M."/>
            <person name="Fukuda T."/>
            <person name="Manabe T."/>
            <person name="Gomi K."/>
            <person name="Tabuchi M."/>
            <person name="Akimitsu K."/>
            <person name="Kataoka I."/>
        </authorList>
    </citation>
    <scope>NUCLEOTIDE SEQUENCE [LARGE SCALE GENOMIC DNA]</scope>
    <source>
        <strain evidence="5">cv. Fuchu</strain>
    </source>
</reference>
<proteinExistence type="predicted"/>
<dbReference type="Gene3D" id="3.30.230.10">
    <property type="match status" value="1"/>
</dbReference>
<dbReference type="GO" id="GO:0005524">
    <property type="term" value="F:ATP binding"/>
    <property type="evidence" value="ECO:0007669"/>
    <property type="project" value="UniProtKB-KW"/>
</dbReference>
<comment type="caution">
    <text evidence="4">The sequence shown here is derived from an EMBL/GenBank/DDBJ whole genome shotgun (WGS) entry which is preliminary data.</text>
</comment>
<keyword evidence="2" id="KW-0067">ATP-binding</keyword>
<dbReference type="PANTHER" id="PTHR38710:SF1">
    <property type="entry name" value="WITH PUTATIVE URIDYL PYROPHOSPHORYLASE-RELATED"/>
    <property type="match status" value="1"/>
</dbReference>
<dbReference type="PRINTS" id="PR00959">
    <property type="entry name" value="MEVGALKINASE"/>
</dbReference>
<dbReference type="Proteomes" id="UP000585474">
    <property type="component" value="Unassembled WGS sequence"/>
</dbReference>
<keyword evidence="4" id="KW-0418">Kinase</keyword>
<evidence type="ECO:0000313" key="4">
    <source>
        <dbReference type="EMBL" id="GFY87243.1"/>
    </source>
</evidence>
<keyword evidence="1" id="KW-0547">Nucleotide-binding</keyword>
<dbReference type="UniPathway" id="UPA00057">
    <property type="reaction ID" value="UER00098"/>
</dbReference>
<dbReference type="EMBL" id="BJWL01000005">
    <property type="protein sequence ID" value="GFY87243.1"/>
    <property type="molecule type" value="Genomic_DNA"/>
</dbReference>
<dbReference type="InterPro" id="IPR014721">
    <property type="entry name" value="Ribsml_uS5_D2-typ_fold_subgr"/>
</dbReference>
<dbReference type="InterPro" id="IPR006204">
    <property type="entry name" value="GHMP_kinase_N_dom"/>
</dbReference>
<name>A0A7J0EL99_9ERIC</name>
<keyword evidence="4" id="KW-0808">Transferase</keyword>
<dbReference type="OrthoDB" id="1924968at2759"/>
<evidence type="ECO:0000313" key="5">
    <source>
        <dbReference type="Proteomes" id="UP000585474"/>
    </source>
</evidence>
<dbReference type="AlphaFoldDB" id="A0A7J0EL99"/>
<dbReference type="PANTHER" id="PTHR38710">
    <property type="entry name" value="WITH PUTATIVE URIDYL PYROPHOSPHORYLASE-RELATED"/>
    <property type="match status" value="1"/>
</dbReference>
<dbReference type="InterPro" id="IPR036554">
    <property type="entry name" value="GHMP_kinase_C_sf"/>
</dbReference>
<evidence type="ECO:0000256" key="2">
    <source>
        <dbReference type="ARBA" id="ARBA00022840"/>
    </source>
</evidence>
<dbReference type="GO" id="GO:0019287">
    <property type="term" value="P:isopentenyl diphosphate biosynthetic process, mevalonate pathway"/>
    <property type="evidence" value="ECO:0007669"/>
    <property type="project" value="UniProtKB-UniPathway"/>
</dbReference>
<dbReference type="Pfam" id="PF00288">
    <property type="entry name" value="GHMP_kinases_N"/>
    <property type="match status" value="1"/>
</dbReference>